<feature type="chain" id="PRO_5006616480" evidence="1">
    <location>
        <begin position="21"/>
        <end position="69"/>
    </location>
</feature>
<proteinExistence type="predicted"/>
<keyword evidence="3" id="KW-1185">Reference proteome</keyword>
<evidence type="ECO:0000313" key="2">
    <source>
        <dbReference type="EMBL" id="BAT73002.1"/>
    </source>
</evidence>
<dbReference type="AlphaFoldDB" id="A0A0S3QXD8"/>
<evidence type="ECO:0000256" key="1">
    <source>
        <dbReference type="SAM" id="SignalP"/>
    </source>
</evidence>
<keyword evidence="1" id="KW-0732">Signal</keyword>
<dbReference type="EMBL" id="AP015034">
    <property type="protein sequence ID" value="BAT73002.1"/>
    <property type="molecule type" value="Genomic_DNA"/>
</dbReference>
<reference evidence="2 3" key="1">
    <citation type="journal article" date="2015" name="Sci. Rep.">
        <title>The power of single molecule real-time sequencing technology in the de novo assembly of a eukaryotic genome.</title>
        <authorList>
            <person name="Sakai H."/>
            <person name="Naito K."/>
            <person name="Ogiso-Tanaka E."/>
            <person name="Takahashi Y."/>
            <person name="Iseki K."/>
            <person name="Muto C."/>
            <person name="Satou K."/>
            <person name="Teruya K."/>
            <person name="Shiroma A."/>
            <person name="Shimoji M."/>
            <person name="Hirano T."/>
            <person name="Itoh T."/>
            <person name="Kaga A."/>
            <person name="Tomooka N."/>
        </authorList>
    </citation>
    <scope>NUCLEOTIDE SEQUENCE [LARGE SCALE GENOMIC DNA]</scope>
    <source>
        <strain evidence="3">cv. Shumari</strain>
    </source>
</reference>
<sequence length="69" mass="7576">MSLAAWLNFLCLPEVSLVQGFFGQFPLSEFAFHSYSWNFRGLFLLTELPSQISGAGGTSLLAAMHSPHV</sequence>
<accession>A0A0S3QXD8</accession>
<dbReference type="Proteomes" id="UP000291084">
    <property type="component" value="Chromosome 1"/>
</dbReference>
<evidence type="ECO:0000313" key="3">
    <source>
        <dbReference type="Proteomes" id="UP000291084"/>
    </source>
</evidence>
<name>A0A0S3QXD8_PHAAN</name>
<gene>
    <name evidence="2" type="primary">Vigan.01G045200</name>
    <name evidence="2" type="ORF">VIGAN_01045200</name>
</gene>
<feature type="signal peptide" evidence="1">
    <location>
        <begin position="1"/>
        <end position="20"/>
    </location>
</feature>
<protein>
    <submittedName>
        <fullName evidence="2">Uncharacterized protein</fullName>
    </submittedName>
</protein>
<organism evidence="2 3">
    <name type="scientific">Vigna angularis var. angularis</name>
    <dbReference type="NCBI Taxonomy" id="157739"/>
    <lineage>
        <taxon>Eukaryota</taxon>
        <taxon>Viridiplantae</taxon>
        <taxon>Streptophyta</taxon>
        <taxon>Embryophyta</taxon>
        <taxon>Tracheophyta</taxon>
        <taxon>Spermatophyta</taxon>
        <taxon>Magnoliopsida</taxon>
        <taxon>eudicotyledons</taxon>
        <taxon>Gunneridae</taxon>
        <taxon>Pentapetalae</taxon>
        <taxon>rosids</taxon>
        <taxon>fabids</taxon>
        <taxon>Fabales</taxon>
        <taxon>Fabaceae</taxon>
        <taxon>Papilionoideae</taxon>
        <taxon>50 kb inversion clade</taxon>
        <taxon>NPAAA clade</taxon>
        <taxon>indigoferoid/millettioid clade</taxon>
        <taxon>Phaseoleae</taxon>
        <taxon>Vigna</taxon>
    </lineage>
</organism>